<feature type="coiled-coil region" evidence="1">
    <location>
        <begin position="256"/>
        <end position="330"/>
    </location>
</feature>
<evidence type="ECO:0000256" key="1">
    <source>
        <dbReference type="SAM" id="Coils"/>
    </source>
</evidence>
<evidence type="ECO:0000256" key="2">
    <source>
        <dbReference type="SAM" id="Phobius"/>
    </source>
</evidence>
<evidence type="ECO:0000313" key="4">
    <source>
        <dbReference type="Proteomes" id="UP000009230"/>
    </source>
</evidence>
<keyword evidence="2" id="KW-0812">Transmembrane</keyword>
<feature type="coiled-coil region" evidence="1">
    <location>
        <begin position="393"/>
        <end position="511"/>
    </location>
</feature>
<dbReference type="AlphaFoldDB" id="F6D104"/>
<name>F6D104_MARPP</name>
<dbReference type="EMBL" id="CP002771">
    <property type="protein sequence ID" value="AEF53727.1"/>
    <property type="molecule type" value="Genomic_DNA"/>
</dbReference>
<keyword evidence="2" id="KW-0472">Membrane</keyword>
<proteinExistence type="predicted"/>
<reference evidence="3 4" key="1">
    <citation type="journal article" date="2012" name="Stand. Genomic Sci.">
        <title>Complete genome sequence of Marinomonas posidonica type strain (IVIA-Po-181(T)).</title>
        <authorList>
            <person name="Lucas-Elio P."/>
            <person name="Goodwin L."/>
            <person name="Woyke T."/>
            <person name="Pitluck S."/>
            <person name="Nolan M."/>
            <person name="Kyrpides N.C."/>
            <person name="Detter J.C."/>
            <person name="Copeland A."/>
            <person name="Lu M."/>
            <person name="Bruce D."/>
            <person name="Detter C."/>
            <person name="Tapia R."/>
            <person name="Han S."/>
            <person name="Land M.L."/>
            <person name="Ivanova N."/>
            <person name="Mikhailova N."/>
            <person name="Johnston A.W."/>
            <person name="Sanchez-Amat A."/>
        </authorList>
    </citation>
    <scope>NUCLEOTIDE SEQUENCE [LARGE SCALE GENOMIC DNA]</scope>
    <source>
        <strain evidence="4">CECT 7376 / NCIMB 14433 / IVIA-Po-181</strain>
    </source>
</reference>
<protein>
    <submittedName>
        <fullName evidence="3">Uncharacterized protein</fullName>
    </submittedName>
</protein>
<organism evidence="3 4">
    <name type="scientific">Marinomonas posidonica (strain CECT 7376 / NCIMB 14433 / IVIA-Po-181)</name>
    <dbReference type="NCBI Taxonomy" id="491952"/>
    <lineage>
        <taxon>Bacteria</taxon>
        <taxon>Pseudomonadati</taxon>
        <taxon>Pseudomonadota</taxon>
        <taxon>Gammaproteobacteria</taxon>
        <taxon>Oceanospirillales</taxon>
        <taxon>Oceanospirillaceae</taxon>
        <taxon>Marinomonas</taxon>
    </lineage>
</organism>
<dbReference type="Gene3D" id="6.10.140.920">
    <property type="match status" value="1"/>
</dbReference>
<dbReference type="KEGG" id="mpc:Mar181_0671"/>
<dbReference type="RefSeq" id="WP_013795204.1">
    <property type="nucleotide sequence ID" value="NC_015559.1"/>
</dbReference>
<sequence>MLVWQWGLIATSVMLAVVFVVLVVRYLSLRKQLNADEADNDEHHNEDNDEPLTDSAQTFEKEQWLVLLKQQKLICGELLNKLEKEDFQGRASLSCWSIFLDVEMKIIEEGLDDVDVISLLSAFKNILDKIDKAQEIDALLKSLKVNQSVLRELNKIIQKTGDKIFNQVNITTDLNTQLDKLQAQLAKEAELDESLGLLRSEIASMFELAERLKRHLDDVKKSGVAPEYIEALEDFLGGVDESDFLNSVGSEMDDKVADLKQLAANQKAIIEELKMQMRQLKGDGNDRHIGEYDISIARLEKSLLESSRVIKRLESKLENLHNIKHNLNIDLVKRDEALAEKTAQLANSDPTGNDIYSVIDEELSTMRNMEDLLSQGGLTEASDAFATEQASKIKELRQMVNDSELYVEVLERDLEKARVLRESLEYKLSHPESLTNPEFQDSDVLLEKELDELENLREINDELEAERKRLTTELYDGQAQTEEFSKLRHKVDELDKKIDSVQQSYVEMEEKYLNAMMAGEDGL</sequence>
<keyword evidence="1" id="KW-0175">Coiled coil</keyword>
<keyword evidence="2" id="KW-1133">Transmembrane helix</keyword>
<keyword evidence="4" id="KW-1185">Reference proteome</keyword>
<feature type="transmembrane region" description="Helical" evidence="2">
    <location>
        <begin position="6"/>
        <end position="27"/>
    </location>
</feature>
<gene>
    <name evidence="3" type="ordered locus">Mar181_0671</name>
</gene>
<dbReference type="STRING" id="491952.Mar181_0671"/>
<dbReference type="HOGENOM" id="CLU_520544_0_0_6"/>
<evidence type="ECO:0000313" key="3">
    <source>
        <dbReference type="EMBL" id="AEF53727.1"/>
    </source>
</evidence>
<accession>F6D104</accession>
<dbReference type="OrthoDB" id="6098012at2"/>
<dbReference type="Proteomes" id="UP000009230">
    <property type="component" value="Chromosome"/>
</dbReference>